<dbReference type="Pfam" id="PF20036">
    <property type="entry name" value="Gp13-like"/>
    <property type="match status" value="1"/>
</dbReference>
<protein>
    <submittedName>
        <fullName evidence="1">Coat protein</fullName>
    </submittedName>
</protein>
<keyword evidence="1" id="KW-0946">Virion</keyword>
<dbReference type="InterPro" id="IPR045404">
    <property type="entry name" value="Gp13-like"/>
</dbReference>
<dbReference type="Proteomes" id="UP000064514">
    <property type="component" value="Unassembled WGS sequence"/>
</dbReference>
<dbReference type="STRING" id="709323.GCA_001047135_01453"/>
<dbReference type="EMBL" id="DF968088">
    <property type="protein sequence ID" value="GAP04890.1"/>
    <property type="molecule type" value="Genomic_DNA"/>
</dbReference>
<name>A0A3F3HD91_9LACO</name>
<keyword evidence="1" id="KW-0167">Capsid protein</keyword>
<dbReference type="AlphaFoldDB" id="A0A3F3HD91"/>
<proteinExistence type="predicted"/>
<organism evidence="1">
    <name type="scientific">Fructobacillus tropaeoli</name>
    <dbReference type="NCBI Taxonomy" id="709323"/>
    <lineage>
        <taxon>Bacteria</taxon>
        <taxon>Bacillati</taxon>
        <taxon>Bacillota</taxon>
        <taxon>Bacilli</taxon>
        <taxon>Lactobacillales</taxon>
        <taxon>Lactobacillaceae</taxon>
        <taxon>Fructobacillus</taxon>
    </lineage>
</organism>
<dbReference type="RefSeq" id="WP_059394230.1">
    <property type="nucleotide sequence ID" value="NZ_DF968088.1"/>
</dbReference>
<accession>A0A3F3HD91</accession>
<sequence length="339" mass="36702">MPSELTKILDVVTPEVFEQYMSQYSTEKSAFIQSGVAVADPRVSANITAGGTLVNMPFWNDLNGDDETLDDGENGLSTGKITASKDIANVLYRGRGWSVNELAAVLSGDDPLGEVMKKIGSYWLRREQQVLMSTLNGLFAKGGPLANKSMQHLNIVDGPISALNVMDTKQLLGDASDKLSMIVMHSAVYTELQKQDLIQFTAVSQQGQPIPTYLGYRVVEDDALKPTSDGKYRTYLLAAGSFGRNTGTPAKMTSFETSRDAAKGNDNVFTRRAFVMHPYGVKWTDKSVAGETATNDELAKKENWEAVYGSKNIGIVALEHTITDGAKPLVDGTTATAAK</sequence>
<reference evidence="1" key="1">
    <citation type="journal article" date="2015" name="BMC Genomics">
        <title>Comparative genomics of Fructobacillus spp. and Leuconostoc spp. reveals niche-specific evolution of Fructobacillus spp.</title>
        <authorList>
            <person name="Endo A."/>
            <person name="Tanizawa Y."/>
            <person name="Tanaka N."/>
            <person name="Maeno S."/>
            <person name="Kumar H."/>
            <person name="Shiwa Y."/>
            <person name="Okada S."/>
            <person name="Yoshikawa H."/>
            <person name="Dicks L."/>
            <person name="Nakagawa J."/>
            <person name="Arita M."/>
        </authorList>
    </citation>
    <scope>NUCLEOTIDE SEQUENCE [LARGE SCALE GENOMIC DNA]</scope>
    <source>
        <strain evidence="1">F214-1</strain>
    </source>
</reference>
<evidence type="ECO:0000313" key="1">
    <source>
        <dbReference type="EMBL" id="GAP04890.1"/>
    </source>
</evidence>
<gene>
    <name evidence="1" type="ORF">FTRO_0110250</name>
</gene>